<feature type="transmembrane region" description="Helical" evidence="7">
    <location>
        <begin position="40"/>
        <end position="58"/>
    </location>
</feature>
<gene>
    <name evidence="9" type="primary">uspA</name>
    <name evidence="9" type="ORF">GCM10007298_32180</name>
</gene>
<keyword evidence="2 7" id="KW-0813">Transport</keyword>
<dbReference type="InterPro" id="IPR035906">
    <property type="entry name" value="MetI-like_sf"/>
</dbReference>
<feature type="transmembrane region" description="Helical" evidence="7">
    <location>
        <begin position="100"/>
        <end position="124"/>
    </location>
</feature>
<dbReference type="PANTHER" id="PTHR30193:SF37">
    <property type="entry name" value="INNER MEMBRANE ABC TRANSPORTER PERMEASE PROTEIN YCJO"/>
    <property type="match status" value="1"/>
</dbReference>
<evidence type="ECO:0000256" key="4">
    <source>
        <dbReference type="ARBA" id="ARBA00022692"/>
    </source>
</evidence>
<evidence type="ECO:0000259" key="8">
    <source>
        <dbReference type="PROSITE" id="PS50928"/>
    </source>
</evidence>
<dbReference type="Pfam" id="PF00528">
    <property type="entry name" value="BPD_transp_1"/>
    <property type="match status" value="1"/>
</dbReference>
<name>A0ABQ1V216_9NOCA</name>
<sequence>MTGVFVEAPITPVTEKKDLGSPVTPARRDRNLLARLRSSSVPYLYLVPALILLVVWTYRPLVQAAQLSTVSWNLLPDSPIVSVGTANYRKLFEMPDLGDAVWLTVVLIIGLLPFTVVLPVIVGGAMRRLSSRGSRIYQGLIFAPFLVAPVAGAAVWRWLLDPGSGVVNRVLGSDRNWIYDESTAQVAIIVITGWHLIGFAVLAVAAGLAGINNDYEEAAQLDGATRRQITWRITLPLLSPTLVFLVLMTVLLSAQWTFPLIDTLTQGGPARATTNIYYLLWDYGFHTFDAGRSAAAGMLLFVGFGVIAGALVWISERITFHDK</sequence>
<feature type="transmembrane region" description="Helical" evidence="7">
    <location>
        <begin position="186"/>
        <end position="212"/>
    </location>
</feature>
<dbReference type="SUPFAM" id="SSF161098">
    <property type="entry name" value="MetI-like"/>
    <property type="match status" value="1"/>
</dbReference>
<comment type="subcellular location">
    <subcellularLocation>
        <location evidence="1 7">Cell membrane</location>
        <topology evidence="1 7">Multi-pass membrane protein</topology>
    </subcellularLocation>
</comment>
<evidence type="ECO:0000256" key="2">
    <source>
        <dbReference type="ARBA" id="ARBA00022448"/>
    </source>
</evidence>
<protein>
    <submittedName>
        <fullName evidence="9">Sugar ABC transporter permease</fullName>
    </submittedName>
</protein>
<keyword evidence="4 7" id="KW-0812">Transmembrane</keyword>
<evidence type="ECO:0000256" key="6">
    <source>
        <dbReference type="ARBA" id="ARBA00023136"/>
    </source>
</evidence>
<reference evidence="10" key="1">
    <citation type="journal article" date="2019" name="Int. J. Syst. Evol. Microbiol.">
        <title>The Global Catalogue of Microorganisms (GCM) 10K type strain sequencing project: providing services to taxonomists for standard genome sequencing and annotation.</title>
        <authorList>
            <consortium name="The Broad Institute Genomics Platform"/>
            <consortium name="The Broad Institute Genome Sequencing Center for Infectious Disease"/>
            <person name="Wu L."/>
            <person name="Ma J."/>
        </authorList>
    </citation>
    <scope>NUCLEOTIDE SEQUENCE [LARGE SCALE GENOMIC DNA]</scope>
    <source>
        <strain evidence="10">CCM 7855</strain>
    </source>
</reference>
<feature type="domain" description="ABC transmembrane type-1" evidence="8">
    <location>
        <begin position="101"/>
        <end position="312"/>
    </location>
</feature>
<evidence type="ECO:0000313" key="10">
    <source>
        <dbReference type="Proteomes" id="UP000632454"/>
    </source>
</evidence>
<accession>A0ABQ1V216</accession>
<dbReference type="PROSITE" id="PS50928">
    <property type="entry name" value="ABC_TM1"/>
    <property type="match status" value="1"/>
</dbReference>
<organism evidence="9 10">
    <name type="scientific">Williamsia phyllosphaerae</name>
    <dbReference type="NCBI Taxonomy" id="885042"/>
    <lineage>
        <taxon>Bacteria</taxon>
        <taxon>Bacillati</taxon>
        <taxon>Actinomycetota</taxon>
        <taxon>Actinomycetes</taxon>
        <taxon>Mycobacteriales</taxon>
        <taxon>Nocardiaceae</taxon>
        <taxon>Williamsia</taxon>
    </lineage>
</organism>
<dbReference type="CDD" id="cd06261">
    <property type="entry name" value="TM_PBP2"/>
    <property type="match status" value="1"/>
</dbReference>
<dbReference type="Proteomes" id="UP000632454">
    <property type="component" value="Unassembled WGS sequence"/>
</dbReference>
<proteinExistence type="inferred from homology"/>
<keyword evidence="3" id="KW-1003">Cell membrane</keyword>
<evidence type="ECO:0000256" key="1">
    <source>
        <dbReference type="ARBA" id="ARBA00004651"/>
    </source>
</evidence>
<evidence type="ECO:0000313" key="9">
    <source>
        <dbReference type="EMBL" id="GGF33919.1"/>
    </source>
</evidence>
<evidence type="ECO:0000256" key="3">
    <source>
        <dbReference type="ARBA" id="ARBA00022475"/>
    </source>
</evidence>
<dbReference type="EMBL" id="BMCS01000002">
    <property type="protein sequence ID" value="GGF33919.1"/>
    <property type="molecule type" value="Genomic_DNA"/>
</dbReference>
<keyword evidence="10" id="KW-1185">Reference proteome</keyword>
<feature type="transmembrane region" description="Helical" evidence="7">
    <location>
        <begin position="136"/>
        <end position="159"/>
    </location>
</feature>
<dbReference type="PANTHER" id="PTHR30193">
    <property type="entry name" value="ABC TRANSPORTER PERMEASE PROTEIN"/>
    <property type="match status" value="1"/>
</dbReference>
<dbReference type="InterPro" id="IPR051393">
    <property type="entry name" value="ABC_transporter_permease"/>
</dbReference>
<feature type="transmembrane region" description="Helical" evidence="7">
    <location>
        <begin position="233"/>
        <end position="254"/>
    </location>
</feature>
<dbReference type="Gene3D" id="1.10.3720.10">
    <property type="entry name" value="MetI-like"/>
    <property type="match status" value="1"/>
</dbReference>
<keyword evidence="6 7" id="KW-0472">Membrane</keyword>
<comment type="similarity">
    <text evidence="7">Belongs to the binding-protein-dependent transport system permease family.</text>
</comment>
<feature type="transmembrane region" description="Helical" evidence="7">
    <location>
        <begin position="294"/>
        <end position="314"/>
    </location>
</feature>
<evidence type="ECO:0000256" key="7">
    <source>
        <dbReference type="RuleBase" id="RU363032"/>
    </source>
</evidence>
<dbReference type="InterPro" id="IPR000515">
    <property type="entry name" value="MetI-like"/>
</dbReference>
<keyword evidence="5 7" id="KW-1133">Transmembrane helix</keyword>
<comment type="caution">
    <text evidence="9">The sequence shown here is derived from an EMBL/GenBank/DDBJ whole genome shotgun (WGS) entry which is preliminary data.</text>
</comment>
<evidence type="ECO:0000256" key="5">
    <source>
        <dbReference type="ARBA" id="ARBA00022989"/>
    </source>
</evidence>